<feature type="region of interest" description="Disordered" evidence="1">
    <location>
        <begin position="1"/>
        <end position="22"/>
    </location>
</feature>
<name>A0A1I1G7Q8_9LACO</name>
<dbReference type="Pfam" id="PF07997">
    <property type="entry name" value="DUF1694"/>
    <property type="match status" value="1"/>
</dbReference>
<proteinExistence type="predicted"/>
<dbReference type="EMBL" id="FOLI01000004">
    <property type="protein sequence ID" value="SFC07386.1"/>
    <property type="molecule type" value="Genomic_DNA"/>
</dbReference>
<dbReference type="RefSeq" id="WP_091502624.1">
    <property type="nucleotide sequence ID" value="NZ_FOLI01000004.1"/>
</dbReference>
<dbReference type="Proteomes" id="UP000199376">
    <property type="component" value="Unassembled WGS sequence"/>
</dbReference>
<dbReference type="InterPro" id="IPR012543">
    <property type="entry name" value="DUF1694"/>
</dbReference>
<dbReference type="Gene3D" id="3.30.1330.30">
    <property type="match status" value="1"/>
</dbReference>
<evidence type="ECO:0000256" key="1">
    <source>
        <dbReference type="SAM" id="MobiDB-lite"/>
    </source>
</evidence>
<gene>
    <name evidence="2" type="ORF">SAMN05660453_1009</name>
</gene>
<sequence length="122" mass="13418">MDVNERLEQNQNGSGPSLKPDEKRLYLGNFRERVILAIKGSQLGSDASKAVLEDKMKAYPEATLTIDQDLAGADYIDYLQLAIKAGNPYSLLSNNERSKQTADPYAMVLAAKTAVNIDNIEI</sequence>
<reference evidence="3" key="1">
    <citation type="submission" date="2016-10" db="EMBL/GenBank/DDBJ databases">
        <authorList>
            <person name="Varghese N."/>
            <person name="Submissions S."/>
        </authorList>
    </citation>
    <scope>NUCLEOTIDE SEQUENCE [LARGE SCALE GENOMIC DNA]</scope>
    <source>
        <strain evidence="3">DSM 19113</strain>
    </source>
</reference>
<evidence type="ECO:0000313" key="2">
    <source>
        <dbReference type="EMBL" id="SFC07386.1"/>
    </source>
</evidence>
<keyword evidence="3" id="KW-1185">Reference proteome</keyword>
<dbReference type="STRING" id="283737.SAMN05660453_1009"/>
<organism evidence="2 3">
    <name type="scientific">Fructobacillus durionis</name>
    <dbReference type="NCBI Taxonomy" id="283737"/>
    <lineage>
        <taxon>Bacteria</taxon>
        <taxon>Bacillati</taxon>
        <taxon>Bacillota</taxon>
        <taxon>Bacilli</taxon>
        <taxon>Lactobacillales</taxon>
        <taxon>Lactobacillaceae</taxon>
        <taxon>Fructobacillus</taxon>
    </lineage>
</organism>
<accession>A0A1I1G7Q8</accession>
<dbReference type="SUPFAM" id="SSF160515">
    <property type="entry name" value="YueI-like"/>
    <property type="match status" value="1"/>
</dbReference>
<dbReference type="OrthoDB" id="95278at2"/>
<protein>
    <submittedName>
        <fullName evidence="2">Uncharacterized protein YueI</fullName>
    </submittedName>
</protein>
<dbReference type="InterPro" id="IPR029064">
    <property type="entry name" value="Ribosomal_eL30-like_sf"/>
</dbReference>
<evidence type="ECO:0000313" key="3">
    <source>
        <dbReference type="Proteomes" id="UP000199376"/>
    </source>
</evidence>
<dbReference type="AlphaFoldDB" id="A0A1I1G7Q8"/>